<comment type="subcellular location">
    <subcellularLocation>
        <location evidence="1">Membrane</location>
        <topology evidence="1">Multi-pass membrane protein</topology>
    </subcellularLocation>
</comment>
<dbReference type="InterPro" id="IPR051328">
    <property type="entry name" value="T7SS_ABC-Transporter"/>
</dbReference>
<feature type="transmembrane region" description="Helical" evidence="5">
    <location>
        <begin position="22"/>
        <end position="43"/>
    </location>
</feature>
<name>A0A9X4M409_9ACTN</name>
<dbReference type="NCBIfam" id="TIGR03061">
    <property type="entry name" value="pip_yhgE_Nterm"/>
    <property type="match status" value="1"/>
</dbReference>
<feature type="domain" description="ABC-2 type transporter transmembrane" evidence="6">
    <location>
        <begin position="443"/>
        <end position="650"/>
    </location>
</feature>
<dbReference type="AlphaFoldDB" id="A0A9X4M409"/>
<gene>
    <name evidence="7" type="ORF">NVS88_14465</name>
</gene>
<feature type="transmembrane region" description="Helical" evidence="5">
    <location>
        <begin position="574"/>
        <end position="594"/>
    </location>
</feature>
<dbReference type="InterPro" id="IPR023908">
    <property type="entry name" value="xxxLxxG_rpt"/>
</dbReference>
<dbReference type="EMBL" id="JANRHA010000009">
    <property type="protein sequence ID" value="MDG3015762.1"/>
    <property type="molecule type" value="Genomic_DNA"/>
</dbReference>
<dbReference type="InterPro" id="IPR017501">
    <property type="entry name" value="Phage_infect_YhgE_C"/>
</dbReference>
<evidence type="ECO:0000256" key="2">
    <source>
        <dbReference type="ARBA" id="ARBA00022692"/>
    </source>
</evidence>
<dbReference type="NCBIfam" id="TIGR03057">
    <property type="entry name" value="xxxLxxG_by_4"/>
    <property type="match status" value="5"/>
</dbReference>
<dbReference type="Pfam" id="PF12698">
    <property type="entry name" value="ABC2_membrane_3"/>
    <property type="match status" value="2"/>
</dbReference>
<dbReference type="InterPro" id="IPR013525">
    <property type="entry name" value="ABC2_TM"/>
</dbReference>
<proteinExistence type="predicted"/>
<accession>A0A9X4M409</accession>
<dbReference type="Gene3D" id="1.10.287.950">
    <property type="entry name" value="Methyl-accepting chemotaxis protein"/>
    <property type="match status" value="1"/>
</dbReference>
<evidence type="ECO:0000259" key="6">
    <source>
        <dbReference type="Pfam" id="PF12698"/>
    </source>
</evidence>
<dbReference type="GO" id="GO:0140359">
    <property type="term" value="F:ABC-type transporter activity"/>
    <property type="evidence" value="ECO:0007669"/>
    <property type="project" value="InterPro"/>
</dbReference>
<evidence type="ECO:0000313" key="7">
    <source>
        <dbReference type="EMBL" id="MDG3015762.1"/>
    </source>
</evidence>
<dbReference type="GO" id="GO:0016020">
    <property type="term" value="C:membrane"/>
    <property type="evidence" value="ECO:0007669"/>
    <property type="project" value="UniProtKB-SubCell"/>
</dbReference>
<dbReference type="Proteomes" id="UP001152755">
    <property type="component" value="Unassembled WGS sequence"/>
</dbReference>
<organism evidence="7 8">
    <name type="scientific">Speluncibacter jeojiensis</name>
    <dbReference type="NCBI Taxonomy" id="2710754"/>
    <lineage>
        <taxon>Bacteria</taxon>
        <taxon>Bacillati</taxon>
        <taxon>Actinomycetota</taxon>
        <taxon>Actinomycetes</taxon>
        <taxon>Mycobacteriales</taxon>
        <taxon>Speluncibacteraceae</taxon>
        <taxon>Speluncibacter</taxon>
    </lineage>
</organism>
<evidence type="ECO:0000256" key="1">
    <source>
        <dbReference type="ARBA" id="ARBA00004141"/>
    </source>
</evidence>
<feature type="transmembrane region" description="Helical" evidence="5">
    <location>
        <begin position="631"/>
        <end position="654"/>
    </location>
</feature>
<keyword evidence="4 5" id="KW-0472">Membrane</keyword>
<dbReference type="Gene3D" id="3.40.1710.10">
    <property type="entry name" value="abc type-2 transporter like domain"/>
    <property type="match status" value="1"/>
</dbReference>
<comment type="caution">
    <text evidence="7">The sequence shown here is derived from an EMBL/GenBank/DDBJ whole genome shotgun (WGS) entry which is preliminary data.</text>
</comment>
<keyword evidence="3 5" id="KW-1133">Transmembrane helix</keyword>
<dbReference type="PANTHER" id="PTHR43077:SF5">
    <property type="entry name" value="PHAGE INFECTION PROTEIN"/>
    <property type="match status" value="1"/>
</dbReference>
<feature type="transmembrane region" description="Helical" evidence="5">
    <location>
        <begin position="474"/>
        <end position="494"/>
    </location>
</feature>
<dbReference type="PANTHER" id="PTHR43077">
    <property type="entry name" value="TRANSPORT PERMEASE YVFS-RELATED"/>
    <property type="match status" value="1"/>
</dbReference>
<sequence length="670" mass="69584">MFAGFSIGTELKRFRRGKMPKIALVAIVFMPLLYGAMYLWAFWNPFGQVQKLPVALVNDDRGALVSGQELRAGDQVAAALLKSGDLGWREVSAEEARDGVAHGRYYFSVELPTNFSKAVSSPTTAHPQKAELKVTFNDANNYLGSVIGQNAMNQVLHAVSTTISTQAVDQVLVGLGAAGGGLQQAADGAGALAAGAGQLDGGIHQLTDGAKTLSAGIDTARSGSVTLADGTTQLSAGIDAATAGSQQLTDGLGRLAGGAAQLGDGAQQISGGVDQLVGQLTPLGDAQAQAATTVGNLAAAMHANPDPLSQQAAHALDEAHRLLTSQGFDQATMGRLGQLRDGARQLAFQLDDPSSPFRSGLTQAVDGGSALHSGLVQLGDGGRQVDDGAHTLSGGLGQLSDGGHQLVAGTGQLTDGSGKLKAGSTELAQKLSAGTNLLPTWSDSQRQKVASTIGGPVALDSTFLHRAATFGTGFAPFFLPLALFVGGIIIWMLLRPLQSRPISAKLGALRVVLASYWPAALIGIAQVIVMFLVVRFAVGMHTVYTWGTIGFLALIALTYLALIQAFNAIFGVPVGRVVTLAFLMLQLVSSGGVYPVQTTAKPFQILHVVDPMTYAVNGLRQLTVGGVDNRLWIAIAVLGGLLLVSLAAGALSVWRDRRWTFERLHPPLTV</sequence>
<evidence type="ECO:0000256" key="3">
    <source>
        <dbReference type="ARBA" id="ARBA00022989"/>
    </source>
</evidence>
<keyword evidence="8" id="KW-1185">Reference proteome</keyword>
<feature type="transmembrane region" description="Helical" evidence="5">
    <location>
        <begin position="515"/>
        <end position="537"/>
    </location>
</feature>
<feature type="domain" description="ABC-2 type transporter transmembrane" evidence="6">
    <location>
        <begin position="24"/>
        <end position="160"/>
    </location>
</feature>
<evidence type="ECO:0000256" key="4">
    <source>
        <dbReference type="ARBA" id="ARBA00023136"/>
    </source>
</evidence>
<feature type="transmembrane region" description="Helical" evidence="5">
    <location>
        <begin position="543"/>
        <end position="562"/>
    </location>
</feature>
<evidence type="ECO:0000313" key="8">
    <source>
        <dbReference type="Proteomes" id="UP001152755"/>
    </source>
</evidence>
<evidence type="ECO:0000256" key="5">
    <source>
        <dbReference type="SAM" id="Phobius"/>
    </source>
</evidence>
<keyword evidence="2 5" id="KW-0812">Transmembrane</keyword>
<dbReference type="InterPro" id="IPR017500">
    <property type="entry name" value="Phage_infect_YhgE_N"/>
</dbReference>
<dbReference type="RefSeq" id="WP_277831824.1">
    <property type="nucleotide sequence ID" value="NZ_JAAIVF010000002.1"/>
</dbReference>
<protein>
    <submittedName>
        <fullName evidence="7">YhgE/Pip domain-containing protein</fullName>
    </submittedName>
</protein>
<dbReference type="NCBIfam" id="TIGR03062">
    <property type="entry name" value="pip_yhgE_Cterm"/>
    <property type="match status" value="1"/>
</dbReference>
<reference evidence="7" key="1">
    <citation type="submission" date="2022-08" db="EMBL/GenBank/DDBJ databases">
        <title>Genome analysis of Corynebacteriales strain.</title>
        <authorList>
            <person name="Lee S.D."/>
        </authorList>
    </citation>
    <scope>NUCLEOTIDE SEQUENCE</scope>
    <source>
        <strain evidence="7">D3-21</strain>
    </source>
</reference>